<feature type="region of interest" description="Disordered" evidence="5">
    <location>
        <begin position="1"/>
        <end position="22"/>
    </location>
</feature>
<dbReference type="FunFam" id="3.90.1150.10:FF:000033">
    <property type="entry name" value="Cystathionine gamma-synthase"/>
    <property type="match status" value="1"/>
</dbReference>
<keyword evidence="2 3" id="KW-0663">Pyridoxal phosphate</keyword>
<evidence type="ECO:0000256" key="5">
    <source>
        <dbReference type="SAM" id="MobiDB-lite"/>
    </source>
</evidence>
<dbReference type="OrthoDB" id="9780685at2"/>
<protein>
    <submittedName>
        <fullName evidence="6">L-methionine gamma-lyase</fullName>
        <ecNumber evidence="6">4.4.1.11</ecNumber>
    </submittedName>
</protein>
<dbReference type="PANTHER" id="PTHR11808:SF85">
    <property type="entry name" value="CYSTATHIONINE GAMMA-LYASE-RELATED"/>
    <property type="match status" value="1"/>
</dbReference>
<gene>
    <name evidence="6" type="primary">mdeA</name>
    <name evidence="6" type="ORF">Mterra_02899</name>
</gene>
<dbReference type="InterPro" id="IPR015424">
    <property type="entry name" value="PyrdxlP-dep_Trfase"/>
</dbReference>
<dbReference type="Gene3D" id="3.40.640.10">
    <property type="entry name" value="Type I PLP-dependent aspartate aminotransferase-like (Major domain)"/>
    <property type="match status" value="1"/>
</dbReference>
<name>A0A399EEE5_9DEIN</name>
<evidence type="ECO:0000256" key="1">
    <source>
        <dbReference type="ARBA" id="ARBA00001933"/>
    </source>
</evidence>
<keyword evidence="7" id="KW-1185">Reference proteome</keyword>
<evidence type="ECO:0000256" key="4">
    <source>
        <dbReference type="RuleBase" id="RU362118"/>
    </source>
</evidence>
<dbReference type="GO" id="GO:0009086">
    <property type="term" value="P:methionine biosynthetic process"/>
    <property type="evidence" value="ECO:0007669"/>
    <property type="project" value="UniProtKB-ARBA"/>
</dbReference>
<evidence type="ECO:0000313" key="7">
    <source>
        <dbReference type="Proteomes" id="UP000265715"/>
    </source>
</evidence>
<dbReference type="AlphaFoldDB" id="A0A399EEE5"/>
<dbReference type="GO" id="GO:0004123">
    <property type="term" value="F:cystathionine gamma-lyase activity"/>
    <property type="evidence" value="ECO:0007669"/>
    <property type="project" value="TreeGrafter"/>
</dbReference>
<dbReference type="Proteomes" id="UP000265715">
    <property type="component" value="Unassembled WGS sequence"/>
</dbReference>
<proteinExistence type="inferred from homology"/>
<dbReference type="InterPro" id="IPR000277">
    <property type="entry name" value="Cys/Met-Metab_PyrdxlP-dep_enz"/>
</dbReference>
<sequence length="397" mass="42374">MKRFRTRAVHAGQRPDPLTGAHATPVYSTSTFAYGSFERGARLFEGEEAGFIYSRIGNPTVRAFEEKMASLEGAEDAVAFSSGMAAVSALAFTLLRPGDEVVYLAPLYGGTEGFFLETLHKFGVVVTDAGSVENLEATLSPATKLVYLETPTNPTLRIYDLAEVARVARAHGVPSCVDNTFATPCLTRPLELGIDLVLHSATKYLGGHGDALGGVLAGPKELMDAVRMEGLRHLGGSLGAFEAFLLLRGVKTLPLRMEAHCAGAMRVAEYLAKHPAVRRVHYPGLPSHPGHAVARRQMQGFGGLVALELPSREAAGVFLDSLELFTQAVSLGDVESLATHPASTTHQLLEPALRERHGVSEGLVRLSVGVEDPEDLIADLEHALEQAARVLPVGQQG</sequence>
<evidence type="ECO:0000256" key="2">
    <source>
        <dbReference type="ARBA" id="ARBA00022898"/>
    </source>
</evidence>
<dbReference type="EMBL" id="QXDL01000143">
    <property type="protein sequence ID" value="RIH81913.1"/>
    <property type="molecule type" value="Genomic_DNA"/>
</dbReference>
<dbReference type="EC" id="4.4.1.11" evidence="6"/>
<dbReference type="InterPro" id="IPR015421">
    <property type="entry name" value="PyrdxlP-dep_Trfase_major"/>
</dbReference>
<accession>A0A399EEE5</accession>
<dbReference type="InterPro" id="IPR054542">
    <property type="entry name" value="Cys_met_metab_PP"/>
</dbReference>
<comment type="similarity">
    <text evidence="4">Belongs to the trans-sulfuration enzymes family.</text>
</comment>
<feature type="modified residue" description="N6-(pyridoxal phosphate)lysine" evidence="3">
    <location>
        <position position="203"/>
    </location>
</feature>
<dbReference type="PIRSF" id="PIRSF001434">
    <property type="entry name" value="CGS"/>
    <property type="match status" value="1"/>
</dbReference>
<reference evidence="6 7" key="1">
    <citation type="submission" date="2018-08" db="EMBL/GenBank/DDBJ databases">
        <title>Meiothermus terrae DSM 26712 genome sequencing project.</title>
        <authorList>
            <person name="Da Costa M.S."/>
            <person name="Albuquerque L."/>
            <person name="Raposo P."/>
            <person name="Froufe H.J.C."/>
            <person name="Barroso C.S."/>
            <person name="Egas C."/>
        </authorList>
    </citation>
    <scope>NUCLEOTIDE SEQUENCE [LARGE SCALE GENOMIC DNA]</scope>
    <source>
        <strain evidence="6 7">DSM 26712</strain>
    </source>
</reference>
<evidence type="ECO:0000256" key="3">
    <source>
        <dbReference type="PIRSR" id="PIRSR001434-2"/>
    </source>
</evidence>
<dbReference type="GO" id="GO:0019346">
    <property type="term" value="P:transsulfuration"/>
    <property type="evidence" value="ECO:0007669"/>
    <property type="project" value="InterPro"/>
</dbReference>
<comment type="caution">
    <text evidence="6">The sequence shown here is derived from an EMBL/GenBank/DDBJ whole genome shotgun (WGS) entry which is preliminary data.</text>
</comment>
<comment type="cofactor">
    <cofactor evidence="1 4">
        <name>pyridoxal 5'-phosphate</name>
        <dbReference type="ChEBI" id="CHEBI:597326"/>
    </cofactor>
</comment>
<dbReference type="FunFam" id="3.40.640.10:FF:000046">
    <property type="entry name" value="Cystathionine gamma-lyase"/>
    <property type="match status" value="1"/>
</dbReference>
<dbReference type="GO" id="GO:0019343">
    <property type="term" value="P:cysteine biosynthetic process via cystathionine"/>
    <property type="evidence" value="ECO:0007669"/>
    <property type="project" value="TreeGrafter"/>
</dbReference>
<dbReference type="CDD" id="cd00614">
    <property type="entry name" value="CGS_like"/>
    <property type="match status" value="1"/>
</dbReference>
<keyword evidence="6" id="KW-0456">Lyase</keyword>
<dbReference type="GO" id="GO:0018826">
    <property type="term" value="F:methionine gamma-lyase activity"/>
    <property type="evidence" value="ECO:0007669"/>
    <property type="project" value="UniProtKB-EC"/>
</dbReference>
<dbReference type="PANTHER" id="PTHR11808">
    <property type="entry name" value="TRANS-SULFURATION ENZYME FAMILY MEMBER"/>
    <property type="match status" value="1"/>
</dbReference>
<dbReference type="GO" id="GO:0005737">
    <property type="term" value="C:cytoplasm"/>
    <property type="evidence" value="ECO:0007669"/>
    <property type="project" value="TreeGrafter"/>
</dbReference>
<evidence type="ECO:0000313" key="6">
    <source>
        <dbReference type="EMBL" id="RIH81913.1"/>
    </source>
</evidence>
<dbReference type="PROSITE" id="PS00868">
    <property type="entry name" value="CYS_MET_METAB_PP"/>
    <property type="match status" value="1"/>
</dbReference>
<dbReference type="GO" id="GO:0030170">
    <property type="term" value="F:pyridoxal phosphate binding"/>
    <property type="evidence" value="ECO:0007669"/>
    <property type="project" value="InterPro"/>
</dbReference>
<dbReference type="Pfam" id="PF01053">
    <property type="entry name" value="Cys_Met_Meta_PP"/>
    <property type="match status" value="1"/>
</dbReference>
<dbReference type="SUPFAM" id="SSF53383">
    <property type="entry name" value="PLP-dependent transferases"/>
    <property type="match status" value="1"/>
</dbReference>
<dbReference type="RefSeq" id="WP_119315876.1">
    <property type="nucleotide sequence ID" value="NZ_QXDL01000143.1"/>
</dbReference>
<dbReference type="Gene3D" id="3.90.1150.10">
    <property type="entry name" value="Aspartate Aminotransferase, domain 1"/>
    <property type="match status" value="1"/>
</dbReference>
<organism evidence="6 7">
    <name type="scientific">Calidithermus terrae</name>
    <dbReference type="NCBI Taxonomy" id="1408545"/>
    <lineage>
        <taxon>Bacteria</taxon>
        <taxon>Thermotogati</taxon>
        <taxon>Deinococcota</taxon>
        <taxon>Deinococci</taxon>
        <taxon>Thermales</taxon>
        <taxon>Thermaceae</taxon>
        <taxon>Calidithermus</taxon>
    </lineage>
</organism>
<dbReference type="InterPro" id="IPR015422">
    <property type="entry name" value="PyrdxlP-dep_Trfase_small"/>
</dbReference>